<keyword evidence="3" id="KW-1185">Reference proteome</keyword>
<protein>
    <recommendedName>
        <fullName evidence="1">EF-hand domain-containing protein</fullName>
    </recommendedName>
</protein>
<accession>A0A5S9QX53</accession>
<dbReference type="SUPFAM" id="SSF47473">
    <property type="entry name" value="EF-hand"/>
    <property type="match status" value="1"/>
</dbReference>
<dbReference type="GO" id="GO:0005509">
    <property type="term" value="F:calcium ion binding"/>
    <property type="evidence" value="ECO:0007669"/>
    <property type="project" value="InterPro"/>
</dbReference>
<dbReference type="SMART" id="SM00054">
    <property type="entry name" value="EFh"/>
    <property type="match status" value="2"/>
</dbReference>
<dbReference type="PROSITE" id="PS00018">
    <property type="entry name" value="EF_HAND_1"/>
    <property type="match status" value="1"/>
</dbReference>
<dbReference type="InterPro" id="IPR018247">
    <property type="entry name" value="EF_Hand_1_Ca_BS"/>
</dbReference>
<evidence type="ECO:0000313" key="3">
    <source>
        <dbReference type="Proteomes" id="UP000441399"/>
    </source>
</evidence>
<evidence type="ECO:0000313" key="2">
    <source>
        <dbReference type="EMBL" id="CAA0123571.1"/>
    </source>
</evidence>
<proteinExistence type="predicted"/>
<dbReference type="PROSITE" id="PS50222">
    <property type="entry name" value="EF_HAND_2"/>
    <property type="match status" value="2"/>
</dbReference>
<dbReference type="EMBL" id="CACSIO010000056">
    <property type="protein sequence ID" value="CAA0123571.1"/>
    <property type="molecule type" value="Genomic_DNA"/>
</dbReference>
<reference evidence="2 3" key="1">
    <citation type="submission" date="2019-11" db="EMBL/GenBank/DDBJ databases">
        <authorList>
            <person name="Holert J."/>
        </authorList>
    </citation>
    <scope>NUCLEOTIDE SEQUENCE [LARGE SCALE GENOMIC DNA]</scope>
    <source>
        <strain evidence="2">SB11_3</strain>
    </source>
</reference>
<feature type="domain" description="EF-hand" evidence="1">
    <location>
        <begin position="9"/>
        <end position="44"/>
    </location>
</feature>
<dbReference type="Pfam" id="PF13833">
    <property type="entry name" value="EF-hand_8"/>
    <property type="match status" value="1"/>
</dbReference>
<name>A0A5S9QX53_9GAMM</name>
<dbReference type="AlphaFoldDB" id="A0A5S9QX53"/>
<feature type="domain" description="EF-hand" evidence="1">
    <location>
        <begin position="138"/>
        <end position="173"/>
    </location>
</feature>
<gene>
    <name evidence="2" type="ORF">OPDIPICF_02815</name>
</gene>
<evidence type="ECO:0000259" key="1">
    <source>
        <dbReference type="PROSITE" id="PS50222"/>
    </source>
</evidence>
<sequence>MPFKNLSPVQEQKFRWWFHALDADHDGNLDEADFFDYLYKWDSLFELDKKYAFRDILFRMQHRFWHALTEHAGTDHITPAQWLDYMDHVLKQYRTRYVVEHQVPSEKWGHLLFELMDTDNNNQASRESYSRYILSLAFDNANVDNAWHHLDPDNKGYIDRDAFLNRLAEFWLSTDETDHGNYLLAPPSDWLDS</sequence>
<dbReference type="Gene3D" id="1.10.238.10">
    <property type="entry name" value="EF-hand"/>
    <property type="match status" value="1"/>
</dbReference>
<organism evidence="2 3">
    <name type="scientific">BD1-7 clade bacterium</name>
    <dbReference type="NCBI Taxonomy" id="2029982"/>
    <lineage>
        <taxon>Bacteria</taxon>
        <taxon>Pseudomonadati</taxon>
        <taxon>Pseudomonadota</taxon>
        <taxon>Gammaproteobacteria</taxon>
        <taxon>Cellvibrionales</taxon>
        <taxon>Spongiibacteraceae</taxon>
        <taxon>BD1-7 clade</taxon>
    </lineage>
</organism>
<dbReference type="Proteomes" id="UP000441399">
    <property type="component" value="Unassembled WGS sequence"/>
</dbReference>
<dbReference type="InterPro" id="IPR002048">
    <property type="entry name" value="EF_hand_dom"/>
</dbReference>
<dbReference type="InterPro" id="IPR011992">
    <property type="entry name" value="EF-hand-dom_pair"/>
</dbReference>